<name>A0A9X7VVL2_9BACL</name>
<reference evidence="2 3" key="1">
    <citation type="submission" date="2021-02" db="EMBL/GenBank/DDBJ databases">
        <title>Alicyclobacillus curvatus sp. nov. and Alicyclobacillus mengziensis sp. nov., two acidophilic bacteria isolated from acid mine drainage.</title>
        <authorList>
            <person name="Huang Y."/>
        </authorList>
    </citation>
    <scope>NUCLEOTIDE SEQUENCE [LARGE SCALE GENOMIC DNA]</scope>
    <source>
        <strain evidence="2 3">S30H14</strain>
    </source>
</reference>
<gene>
    <name evidence="2" type="ORF">JZ786_15410</name>
</gene>
<feature type="transmembrane region" description="Helical" evidence="1">
    <location>
        <begin position="31"/>
        <end position="49"/>
    </location>
</feature>
<dbReference type="EMBL" id="CP071182">
    <property type="protein sequence ID" value="QSO45921.1"/>
    <property type="molecule type" value="Genomic_DNA"/>
</dbReference>
<accession>A0A9X7VVL2</accession>
<evidence type="ECO:0000313" key="3">
    <source>
        <dbReference type="Proteomes" id="UP000663505"/>
    </source>
</evidence>
<dbReference type="Proteomes" id="UP000663505">
    <property type="component" value="Chromosome"/>
</dbReference>
<protein>
    <submittedName>
        <fullName evidence="2">Uncharacterized protein</fullName>
    </submittedName>
</protein>
<dbReference type="AlphaFoldDB" id="A0A9X7VVL2"/>
<dbReference type="RefSeq" id="WP_206655293.1">
    <property type="nucleotide sequence ID" value="NZ_CP071182.1"/>
</dbReference>
<keyword evidence="1" id="KW-0472">Membrane</keyword>
<evidence type="ECO:0000313" key="2">
    <source>
        <dbReference type="EMBL" id="QSO45921.1"/>
    </source>
</evidence>
<dbReference type="KEGG" id="afx:JZ786_15410"/>
<keyword evidence="1" id="KW-0812">Transmembrane</keyword>
<organism evidence="2 3">
    <name type="scientific">Alicyclobacillus mengziensis</name>
    <dbReference type="NCBI Taxonomy" id="2931921"/>
    <lineage>
        <taxon>Bacteria</taxon>
        <taxon>Bacillati</taxon>
        <taxon>Bacillota</taxon>
        <taxon>Bacilli</taxon>
        <taxon>Bacillales</taxon>
        <taxon>Alicyclobacillaceae</taxon>
        <taxon>Alicyclobacillus</taxon>
    </lineage>
</organism>
<feature type="transmembrane region" description="Helical" evidence="1">
    <location>
        <begin position="7"/>
        <end position="25"/>
    </location>
</feature>
<keyword evidence="1" id="KW-1133">Transmembrane helix</keyword>
<sequence>MHNWLRIAVLAALIVIAFVILVVFLSIALRIAFVLALLAIAYYFYHRALQARRDRRNWR</sequence>
<keyword evidence="3" id="KW-1185">Reference proteome</keyword>
<proteinExistence type="predicted"/>
<evidence type="ECO:0000256" key="1">
    <source>
        <dbReference type="SAM" id="Phobius"/>
    </source>
</evidence>